<feature type="transmembrane region" description="Helical" evidence="1">
    <location>
        <begin position="382"/>
        <end position="404"/>
    </location>
</feature>
<keyword evidence="1" id="KW-1133">Transmembrane helix</keyword>
<keyword evidence="1" id="KW-0812">Transmembrane</keyword>
<proteinExistence type="predicted"/>
<evidence type="ECO:0000256" key="1">
    <source>
        <dbReference type="SAM" id="Phobius"/>
    </source>
</evidence>
<dbReference type="Proteomes" id="UP000036932">
    <property type="component" value="Unassembled WGS sequence"/>
</dbReference>
<dbReference type="PATRIC" id="fig|1705565.3.peg.4738"/>
<evidence type="ECO:0000313" key="3">
    <source>
        <dbReference type="EMBL" id="KOR90057.1"/>
    </source>
</evidence>
<gene>
    <name evidence="3" type="ORF">AM231_13540</name>
</gene>
<feature type="transmembrane region" description="Helical" evidence="1">
    <location>
        <begin position="129"/>
        <end position="149"/>
    </location>
</feature>
<feature type="transmembrane region" description="Helical" evidence="1">
    <location>
        <begin position="244"/>
        <end position="262"/>
    </location>
</feature>
<feature type="transmembrane region" description="Helical" evidence="1">
    <location>
        <begin position="12"/>
        <end position="31"/>
    </location>
</feature>
<evidence type="ECO:0000259" key="2">
    <source>
        <dbReference type="Pfam" id="PF07670"/>
    </source>
</evidence>
<name>A0A0M1P6L8_9BACL</name>
<feature type="transmembrane region" description="Helical" evidence="1">
    <location>
        <begin position="282"/>
        <end position="306"/>
    </location>
</feature>
<dbReference type="Pfam" id="PF07670">
    <property type="entry name" value="Gate"/>
    <property type="match status" value="1"/>
</dbReference>
<feature type="transmembrane region" description="Helical" evidence="1">
    <location>
        <begin position="155"/>
        <end position="177"/>
    </location>
</feature>
<keyword evidence="4" id="KW-1185">Reference proteome</keyword>
<comment type="caution">
    <text evidence="3">The sequence shown here is derived from an EMBL/GenBank/DDBJ whole genome shotgun (WGS) entry which is preliminary data.</text>
</comment>
<sequence>MNHDKAIKPSSGIWSTLLVGAFAFLLVLAVVSAPEPAFKATLEALKLWWNIVFPALLPFLVLVEILIAYGWAHGVGVLLDPLMKKIFKLPGTGGWVLITGMTAGFPAGAQAASGMYKQGELQAMDAGRLAALSHFCNPMTILVVIGTGLLHQPQIGYLLLIVHWGSGLLAAWFIRLFGKPAPSTDKQVSTTAYNKVRSKQAQRSILMRAATAARDAHRRDGRSFGKLLGESVTRSVQTLMMTGGYILFFAILTRVLTSYPLSQFPPYLVSGILEIHLAAQSISSSAFSSVTLQLAVLSAALAWSGVSAQLQSLSMMRETGLSWHFFMIKRALHSFFAFVITILLWKPVSALSEGHVPAFRTEPLTHGGADTTYSFWSGLPSIIQFQALICLLLIAAFWVCSRFIGRHDH</sequence>
<evidence type="ECO:0000313" key="4">
    <source>
        <dbReference type="Proteomes" id="UP000036932"/>
    </source>
</evidence>
<dbReference type="RefSeq" id="WP_054402989.1">
    <property type="nucleotide sequence ID" value="NZ_LIUT01000001.1"/>
</dbReference>
<feature type="transmembrane region" description="Helical" evidence="1">
    <location>
        <begin position="327"/>
        <end position="345"/>
    </location>
</feature>
<protein>
    <submittedName>
        <fullName evidence="3">Nucleoside recognition protein</fullName>
    </submittedName>
</protein>
<feature type="transmembrane region" description="Helical" evidence="1">
    <location>
        <begin position="92"/>
        <end position="109"/>
    </location>
</feature>
<dbReference type="EMBL" id="LIUT01000001">
    <property type="protein sequence ID" value="KOR90057.1"/>
    <property type="molecule type" value="Genomic_DNA"/>
</dbReference>
<dbReference type="OrthoDB" id="1645614at2"/>
<reference evidence="4" key="1">
    <citation type="submission" date="2015-08" db="EMBL/GenBank/DDBJ databases">
        <title>Genome sequencing project for genomic taxonomy and phylogenomics of Bacillus-like bacteria.</title>
        <authorList>
            <person name="Liu B."/>
            <person name="Wang J."/>
            <person name="Zhu Y."/>
            <person name="Liu G."/>
            <person name="Chen Q."/>
            <person name="Chen Z."/>
            <person name="Lan J."/>
            <person name="Che J."/>
            <person name="Ge C."/>
            <person name="Shi H."/>
            <person name="Pan Z."/>
            <person name="Liu X."/>
        </authorList>
    </citation>
    <scope>NUCLEOTIDE SEQUENCE [LARGE SCALE GENOMIC DNA]</scope>
    <source>
        <strain evidence="4">FJAT-22460</strain>
    </source>
</reference>
<dbReference type="InterPro" id="IPR011642">
    <property type="entry name" value="Gate_dom"/>
</dbReference>
<accession>A0A0M1P6L8</accession>
<feature type="transmembrane region" description="Helical" evidence="1">
    <location>
        <begin position="51"/>
        <end position="72"/>
    </location>
</feature>
<organism evidence="3 4">
    <name type="scientific">Paenibacillus solani</name>
    <dbReference type="NCBI Taxonomy" id="1705565"/>
    <lineage>
        <taxon>Bacteria</taxon>
        <taxon>Bacillati</taxon>
        <taxon>Bacillota</taxon>
        <taxon>Bacilli</taxon>
        <taxon>Bacillales</taxon>
        <taxon>Paenibacillaceae</taxon>
        <taxon>Paenibacillus</taxon>
    </lineage>
</organism>
<keyword evidence="1" id="KW-0472">Membrane</keyword>
<dbReference type="AlphaFoldDB" id="A0A0M1P6L8"/>
<feature type="domain" description="Nucleoside transporter/FeoB GTPase Gate" evidence="2">
    <location>
        <begin position="52"/>
        <end position="144"/>
    </location>
</feature>